<dbReference type="eggNOG" id="ENOG502S0VY">
    <property type="taxonomic scope" value="Eukaryota"/>
</dbReference>
<dbReference type="HOGENOM" id="CLU_170783_0_0_1"/>
<feature type="region of interest" description="Disordered" evidence="1">
    <location>
        <begin position="75"/>
        <end position="96"/>
    </location>
</feature>
<reference evidence="2" key="2">
    <citation type="submission" date="2013-04" db="UniProtKB">
        <authorList>
            <consortium name="EnsemblPlants"/>
        </authorList>
    </citation>
    <scope>IDENTIFICATION</scope>
</reference>
<protein>
    <submittedName>
        <fullName evidence="2">Uncharacterized protein</fullName>
    </submittedName>
</protein>
<evidence type="ECO:0000313" key="2">
    <source>
        <dbReference type="EnsemblPlants" id="OB05G18500.1"/>
    </source>
</evidence>
<evidence type="ECO:0000313" key="3">
    <source>
        <dbReference type="Proteomes" id="UP000006038"/>
    </source>
</evidence>
<name>J3M5H6_ORYBR</name>
<proteinExistence type="predicted"/>
<dbReference type="InterPro" id="IPR053090">
    <property type="entry name" value="Centromere_KNL-2_homolog"/>
</dbReference>
<dbReference type="AlphaFoldDB" id="J3M5H6"/>
<keyword evidence="3" id="KW-1185">Reference proteome</keyword>
<dbReference type="PANTHER" id="PTHR35311">
    <property type="entry name" value="KINETOCHORE-ASSOCIATED PROTEIN KNL-2 HOMOLOG"/>
    <property type="match status" value="1"/>
</dbReference>
<organism evidence="2">
    <name type="scientific">Oryza brachyantha</name>
    <name type="common">malo sina</name>
    <dbReference type="NCBI Taxonomy" id="4533"/>
    <lineage>
        <taxon>Eukaryota</taxon>
        <taxon>Viridiplantae</taxon>
        <taxon>Streptophyta</taxon>
        <taxon>Embryophyta</taxon>
        <taxon>Tracheophyta</taxon>
        <taxon>Spermatophyta</taxon>
        <taxon>Magnoliopsida</taxon>
        <taxon>Liliopsida</taxon>
        <taxon>Poales</taxon>
        <taxon>Poaceae</taxon>
        <taxon>BOP clade</taxon>
        <taxon>Oryzoideae</taxon>
        <taxon>Oryzeae</taxon>
        <taxon>Oryzinae</taxon>
        <taxon>Oryza</taxon>
    </lineage>
</organism>
<sequence length="96" mass="10310">MSPGATRSSMIRTPVPYAHCSPLTRAKAKSSSVSTPESLELRRTRSGRVVVPPLDPGCQRIIYDKDGLVSGVAGLELQSPLKGSNSRTPAKKRRAH</sequence>
<evidence type="ECO:0000256" key="1">
    <source>
        <dbReference type="SAM" id="MobiDB-lite"/>
    </source>
</evidence>
<dbReference type="STRING" id="4533.J3M5H6"/>
<reference evidence="2" key="1">
    <citation type="journal article" date="2013" name="Nat. Commun.">
        <title>Whole-genome sequencing of Oryza brachyantha reveals mechanisms underlying Oryza genome evolution.</title>
        <authorList>
            <person name="Chen J."/>
            <person name="Huang Q."/>
            <person name="Gao D."/>
            <person name="Wang J."/>
            <person name="Lang Y."/>
            <person name="Liu T."/>
            <person name="Li B."/>
            <person name="Bai Z."/>
            <person name="Luis Goicoechea J."/>
            <person name="Liang C."/>
            <person name="Chen C."/>
            <person name="Zhang W."/>
            <person name="Sun S."/>
            <person name="Liao Y."/>
            <person name="Zhang X."/>
            <person name="Yang L."/>
            <person name="Song C."/>
            <person name="Wang M."/>
            <person name="Shi J."/>
            <person name="Liu G."/>
            <person name="Liu J."/>
            <person name="Zhou H."/>
            <person name="Zhou W."/>
            <person name="Yu Q."/>
            <person name="An N."/>
            <person name="Chen Y."/>
            <person name="Cai Q."/>
            <person name="Wang B."/>
            <person name="Liu B."/>
            <person name="Min J."/>
            <person name="Huang Y."/>
            <person name="Wu H."/>
            <person name="Li Z."/>
            <person name="Zhang Y."/>
            <person name="Yin Y."/>
            <person name="Song W."/>
            <person name="Jiang J."/>
            <person name="Jackson S.A."/>
            <person name="Wing R.A."/>
            <person name="Wang J."/>
            <person name="Chen M."/>
        </authorList>
    </citation>
    <scope>NUCLEOTIDE SEQUENCE [LARGE SCALE GENOMIC DNA]</scope>
    <source>
        <strain evidence="2">cv. IRGC 101232</strain>
    </source>
</reference>
<dbReference type="Gramene" id="OB05G18500.1">
    <property type="protein sequence ID" value="OB05G18500.1"/>
    <property type="gene ID" value="OB05G18500"/>
</dbReference>
<accession>J3M5H6</accession>
<dbReference type="Proteomes" id="UP000006038">
    <property type="component" value="Chromosome 5"/>
</dbReference>
<dbReference type="PANTHER" id="PTHR35311:SF1">
    <property type="entry name" value="PROTEIN EMBRYO DEFECTIVE 1674"/>
    <property type="match status" value="1"/>
</dbReference>
<dbReference type="EnsemblPlants" id="OB05G18500.1">
    <property type="protein sequence ID" value="OB05G18500.1"/>
    <property type="gene ID" value="OB05G18500"/>
</dbReference>